<keyword evidence="5" id="KW-0067">ATP-binding</keyword>
<dbReference type="Proteomes" id="UP000201287">
    <property type="component" value="Segment"/>
</dbReference>
<keyword evidence="4" id="KW-0347">Helicase</keyword>
<dbReference type="RefSeq" id="YP_002455904.1">
    <property type="nucleotide sequence ID" value="NC_011803.1"/>
</dbReference>
<dbReference type="PROSITE" id="PS51743">
    <property type="entry name" value="ALPHAVIRUS_MT"/>
    <property type="match status" value="1"/>
</dbReference>
<dbReference type="InterPro" id="IPR027417">
    <property type="entry name" value="P-loop_NTPase"/>
</dbReference>
<evidence type="ECO:0000313" key="9">
    <source>
        <dbReference type="Proteomes" id="UP000201287"/>
    </source>
</evidence>
<dbReference type="Gene3D" id="3.40.50.300">
    <property type="entry name" value="P-loop containing nucleotide triphosphate hydrolases"/>
    <property type="match status" value="2"/>
</dbReference>
<feature type="domain" description="Alphavirus-like MT" evidence="7">
    <location>
        <begin position="72"/>
        <end position="296"/>
    </location>
</feature>
<evidence type="ECO:0000256" key="5">
    <source>
        <dbReference type="ARBA" id="ARBA00022840"/>
    </source>
</evidence>
<dbReference type="GO" id="GO:0005524">
    <property type="term" value="F:ATP binding"/>
    <property type="evidence" value="ECO:0007669"/>
    <property type="project" value="UniProtKB-KW"/>
</dbReference>
<evidence type="ECO:0000259" key="7">
    <source>
        <dbReference type="PROSITE" id="PS51743"/>
    </source>
</evidence>
<dbReference type="GO" id="GO:0008174">
    <property type="term" value="F:mRNA methyltransferase activity"/>
    <property type="evidence" value="ECO:0007669"/>
    <property type="project" value="UniProtKB-UniRule"/>
</dbReference>
<proteinExistence type="predicted"/>
<accession>B8PRG6</accession>
<evidence type="ECO:0000256" key="4">
    <source>
        <dbReference type="ARBA" id="ARBA00022806"/>
    </source>
</evidence>
<dbReference type="GeneID" id="7256665"/>
<reference evidence="8 9" key="1">
    <citation type="journal article" date="2009" name="Arch. Virol.">
        <title>Complete sequence and genome structure of cactus mild mottle virus.</title>
        <authorList>
            <person name="Min B.E."/>
            <person name="Song Y.S."/>
            <person name="Ryu K.H."/>
        </authorList>
    </citation>
    <scope>NUCLEOTIDE SEQUENCE [LARGE SCALE GENOMIC DNA]</scope>
    <source>
        <strain evidence="8">CMMoV-Kr</strain>
    </source>
</reference>
<organism evidence="8 9">
    <name type="scientific">Cactus mild mottle virus</name>
    <dbReference type="NCBI Taxonomy" id="229030"/>
    <lineage>
        <taxon>Viruses</taxon>
        <taxon>Riboviria</taxon>
        <taxon>Orthornavirae</taxon>
        <taxon>Kitrinoviricota</taxon>
        <taxon>Alsuviricetes</taxon>
        <taxon>Martellivirales</taxon>
        <taxon>Virgaviridae</taxon>
        <taxon>Tobamovirus</taxon>
        <taxon>Tobamovirus cacti</taxon>
    </lineage>
</organism>
<dbReference type="Gene3D" id="3.30.450.420">
    <property type="match status" value="1"/>
</dbReference>
<dbReference type="Pfam" id="PF20896">
    <property type="entry name" value="ToMV_Hel_N"/>
    <property type="match status" value="1"/>
</dbReference>
<protein>
    <submittedName>
        <fullName evidence="8">Replicase</fullName>
    </submittedName>
</protein>
<keyword evidence="2" id="KW-0547">Nucleotide-binding</keyword>
<evidence type="ECO:0000256" key="1">
    <source>
        <dbReference type="ARBA" id="ARBA00022679"/>
    </source>
</evidence>
<dbReference type="EMBL" id="EU043335">
    <property type="protein sequence ID" value="ABX57120.1"/>
    <property type="molecule type" value="Genomic_RNA"/>
</dbReference>
<dbReference type="Pfam" id="PF01660">
    <property type="entry name" value="Vmethyltransf"/>
    <property type="match status" value="1"/>
</dbReference>
<dbReference type="InterPro" id="IPR049329">
    <property type="entry name" value="ToMV_Hel_N"/>
</dbReference>
<keyword evidence="3" id="KW-0378">Hydrolase</keyword>
<evidence type="ECO:0000256" key="3">
    <source>
        <dbReference type="ARBA" id="ARBA00022801"/>
    </source>
</evidence>
<evidence type="ECO:0000259" key="6">
    <source>
        <dbReference type="PROSITE" id="PS51657"/>
    </source>
</evidence>
<sequence>MTISNNYVNKINAGASQSAQHLLTNLAERVVYDQALESTEAQKKRPRYYFSKVVTAEQQNLITSAYPEFTITFTGTSLSVHAVAGGVRGLETELLMTMVPYKAACYDIGGNYVRHLLKGRDYVHCCNPTLSIRDGARYETYKDELRKVSCKDADSVGSWGAPGGSSYRSRSLLPHQQNAFERYATNSHAVVCTDTFETCTFAPPTNGCTYAIMLHGLYDIPCESLGAALLRKNVHVAYAAFHLSEEMLWKDADGIFPVNDIDAIFERNGDRVIFRFRDEATIAYEHSFRNVAAHALKTYYPAGDGKVYFKEFLCRRLGTVFAKFTLVDTYKMHKSVFHKSVDGSQFIDAMDEAFSVKREAALFAAERMMLRDKSSLALWFPEAKNKIEIPIFRASISGKRKIKADKVLVDKTFFYTVFNHVMGYQDKNVSFQTINNFVESVVSRVVINGTSVRPEWNVDKDLICDISLTLHLMVQLRKMQNKVVADKMSVTSDDFWSALKSNFCAGINAIWPNFLEFSRNRGWLSVIENKLVVTAPNEFLAFDDYIVMEYSKTVDDHPVDVDFLISNSDKLYNEVSRLASLFPTLNVDIAAFRDFCNTEKIPADFVGKIFEALVSDKVGLSVTGGDNTLTNLKTACTEQKVDGCVKVATTSSSTPIHDAALSGEAVFPLSGDSRAEYNFWFKDEDGVPVDLSDFHGLDTKTIAKPQKMAVIYRGSLKQRQMLNFLDYMAASLCATVNNLQRALRQWWTGDKRNPKDVGIFDCKRGVWVTEPSKKHHTWGVAQLHDLTFRVVVLNYNGDIPCCDSEWKSLGVSTDTKVFSFLKMLHNLRMCLKDGMPPEPQCRSILIDGVPGCGKTSEILRRCDFSKDLVLTPTREAAQMIRRRANEPRKQKIADESNVRTIDSFIMNPKPIIYETVWIDEGLMVHPGLVWFCAQLSQCTTLNIFGDVKQIPFIPRVDNFDLPNELKSLTVDEVDSRDVTHRCPVDVTAWLAKTYQRNITTTSSVDKSVEAALVPGKATFNAQTFPLPGKILTFTQAEKQDLIKAGYNDVSTVTEFNVGSSVVNTVHEIQGETYPVVNIVRCNPHPISIISRNSPHVVVALSRHTVKCKYFSVVADVLVDAINEIGSLNPFFYDLYKSLGSTA</sequence>
<dbReference type="InterPro" id="IPR002588">
    <property type="entry name" value="Alphavirus-like_MT_dom"/>
</dbReference>
<keyword evidence="1" id="KW-0808">Transferase</keyword>
<dbReference type="InterPro" id="IPR027351">
    <property type="entry name" value="(+)RNA_virus_helicase_core_dom"/>
</dbReference>
<keyword evidence="9" id="KW-1185">Reference proteome</keyword>
<dbReference type="SUPFAM" id="SSF52540">
    <property type="entry name" value="P-loop containing nucleoside triphosphate hydrolases"/>
    <property type="match status" value="1"/>
</dbReference>
<dbReference type="GO" id="GO:0004386">
    <property type="term" value="F:helicase activity"/>
    <property type="evidence" value="ECO:0007669"/>
    <property type="project" value="UniProtKB-KW"/>
</dbReference>
<dbReference type="KEGG" id="vg:7256665"/>
<evidence type="ECO:0000313" key="8">
    <source>
        <dbReference type="EMBL" id="ABX57120.1"/>
    </source>
</evidence>
<name>B8PRG6_9VIRU</name>
<dbReference type="OrthoDB" id="1460at10239"/>
<dbReference type="Pfam" id="PF01443">
    <property type="entry name" value="Viral_helicase1"/>
    <property type="match status" value="1"/>
</dbReference>
<dbReference type="GO" id="GO:0016556">
    <property type="term" value="P:mRNA modification"/>
    <property type="evidence" value="ECO:0007669"/>
    <property type="project" value="InterPro"/>
</dbReference>
<dbReference type="GO" id="GO:0006396">
    <property type="term" value="P:RNA processing"/>
    <property type="evidence" value="ECO:0007669"/>
    <property type="project" value="InterPro"/>
</dbReference>
<evidence type="ECO:0000256" key="2">
    <source>
        <dbReference type="ARBA" id="ARBA00022741"/>
    </source>
</evidence>
<dbReference type="GO" id="GO:0003723">
    <property type="term" value="F:RNA binding"/>
    <property type="evidence" value="ECO:0007669"/>
    <property type="project" value="InterPro"/>
</dbReference>
<dbReference type="GO" id="GO:0016787">
    <property type="term" value="F:hydrolase activity"/>
    <property type="evidence" value="ECO:0007669"/>
    <property type="project" value="UniProtKB-KW"/>
</dbReference>
<dbReference type="PROSITE" id="PS51657">
    <property type="entry name" value="PSRV_HELICASE"/>
    <property type="match status" value="1"/>
</dbReference>
<feature type="domain" description="(+)RNA virus helicase C-terminal" evidence="6">
    <location>
        <begin position="816"/>
        <end position="1142"/>
    </location>
</feature>